<name>X1R5P8_9ZZZZ</name>
<dbReference type="EMBL" id="BARV01044679">
    <property type="protein sequence ID" value="GAI62371.1"/>
    <property type="molecule type" value="Genomic_DNA"/>
</dbReference>
<accession>X1R5P8</accession>
<protein>
    <submittedName>
        <fullName evidence="1">Uncharacterized protein</fullName>
    </submittedName>
</protein>
<reference evidence="1" key="1">
    <citation type="journal article" date="2014" name="Front. Microbiol.">
        <title>High frequency of phylogenetically diverse reductive dehalogenase-homologous genes in deep subseafloor sedimentary metagenomes.</title>
        <authorList>
            <person name="Kawai M."/>
            <person name="Futagami T."/>
            <person name="Toyoda A."/>
            <person name="Takaki Y."/>
            <person name="Nishi S."/>
            <person name="Hori S."/>
            <person name="Arai W."/>
            <person name="Tsubouchi T."/>
            <person name="Morono Y."/>
            <person name="Uchiyama I."/>
            <person name="Ito T."/>
            <person name="Fujiyama A."/>
            <person name="Inagaki F."/>
            <person name="Takami H."/>
        </authorList>
    </citation>
    <scope>NUCLEOTIDE SEQUENCE</scope>
    <source>
        <strain evidence="1">Expedition CK06-06</strain>
    </source>
</reference>
<comment type="caution">
    <text evidence="1">The sequence shown here is derived from an EMBL/GenBank/DDBJ whole genome shotgun (WGS) entry which is preliminary data.</text>
</comment>
<evidence type="ECO:0000313" key="1">
    <source>
        <dbReference type="EMBL" id="GAI62371.1"/>
    </source>
</evidence>
<proteinExistence type="predicted"/>
<feature type="non-terminal residue" evidence="1">
    <location>
        <position position="32"/>
    </location>
</feature>
<gene>
    <name evidence="1" type="ORF">S06H3_65966</name>
</gene>
<organism evidence="1">
    <name type="scientific">marine sediment metagenome</name>
    <dbReference type="NCBI Taxonomy" id="412755"/>
    <lineage>
        <taxon>unclassified sequences</taxon>
        <taxon>metagenomes</taxon>
        <taxon>ecological metagenomes</taxon>
    </lineage>
</organism>
<sequence>MSSGMKALGIFEPLPSQELSPAKVRLLVYGSL</sequence>
<dbReference type="AlphaFoldDB" id="X1R5P8"/>